<name>A0ABU4JPA7_9CLOT</name>
<dbReference type="PANTHER" id="PTHR43343">
    <property type="entry name" value="PEPTIDASE S12"/>
    <property type="match status" value="1"/>
</dbReference>
<dbReference type="InterPro" id="IPR051201">
    <property type="entry name" value="Chloro_Bact_Ser_Proteases"/>
</dbReference>
<evidence type="ECO:0000313" key="7">
    <source>
        <dbReference type="Proteomes" id="UP001281656"/>
    </source>
</evidence>
<dbReference type="Pfam" id="PF13365">
    <property type="entry name" value="Trypsin_2"/>
    <property type="match status" value="1"/>
</dbReference>
<evidence type="ECO:0000256" key="3">
    <source>
        <dbReference type="ARBA" id="ARBA00022801"/>
    </source>
</evidence>
<dbReference type="InterPro" id="IPR043504">
    <property type="entry name" value="Peptidase_S1_PA_chymotrypsin"/>
</dbReference>
<keyword evidence="4" id="KW-0812">Transmembrane</keyword>
<evidence type="ECO:0000313" key="6">
    <source>
        <dbReference type="EMBL" id="MDW8799791.1"/>
    </source>
</evidence>
<keyword evidence="7" id="KW-1185">Reference proteome</keyword>
<gene>
    <name evidence="6" type="ORF">P8V03_01310</name>
</gene>
<dbReference type="SUPFAM" id="SSF50156">
    <property type="entry name" value="PDZ domain-like"/>
    <property type="match status" value="1"/>
</dbReference>
<feature type="domain" description="PDZ" evidence="5">
    <location>
        <begin position="324"/>
        <end position="401"/>
    </location>
</feature>
<keyword evidence="4" id="KW-1133">Transmembrane helix</keyword>
<comment type="similarity">
    <text evidence="1">Belongs to the peptidase S1C family.</text>
</comment>
<keyword evidence="4" id="KW-0472">Membrane</keyword>
<organism evidence="6 7">
    <name type="scientific">Clostridium tanneri</name>
    <dbReference type="NCBI Taxonomy" id="3037988"/>
    <lineage>
        <taxon>Bacteria</taxon>
        <taxon>Bacillati</taxon>
        <taxon>Bacillota</taxon>
        <taxon>Clostridia</taxon>
        <taxon>Eubacteriales</taxon>
        <taxon>Clostridiaceae</taxon>
        <taxon>Clostridium</taxon>
    </lineage>
</organism>
<reference evidence="6 7" key="1">
    <citation type="submission" date="2023-04" db="EMBL/GenBank/DDBJ databases">
        <title>Clostridium tannerae sp. nov., isolated from the fecal material of an alpaca.</title>
        <authorList>
            <person name="Miller S."/>
            <person name="Hendry M."/>
            <person name="King J."/>
            <person name="Sankaranarayanan K."/>
            <person name="Lawson P.A."/>
        </authorList>
    </citation>
    <scope>NUCLEOTIDE SEQUENCE [LARGE SCALE GENOMIC DNA]</scope>
    <source>
        <strain evidence="6 7">A1-XYC3</strain>
    </source>
</reference>
<dbReference type="Gene3D" id="2.30.42.10">
    <property type="match status" value="1"/>
</dbReference>
<feature type="transmembrane region" description="Helical" evidence="4">
    <location>
        <begin position="49"/>
        <end position="75"/>
    </location>
</feature>
<dbReference type="SMART" id="SM00228">
    <property type="entry name" value="PDZ"/>
    <property type="match status" value="1"/>
</dbReference>
<dbReference type="InterPro" id="IPR036034">
    <property type="entry name" value="PDZ_sf"/>
</dbReference>
<dbReference type="PANTHER" id="PTHR43343:SF3">
    <property type="entry name" value="PROTEASE DO-LIKE 8, CHLOROPLASTIC"/>
    <property type="match status" value="1"/>
</dbReference>
<keyword evidence="2" id="KW-0645">Protease</keyword>
<dbReference type="PRINTS" id="PR00834">
    <property type="entry name" value="PROTEASES2C"/>
</dbReference>
<dbReference type="InterPro" id="IPR001478">
    <property type="entry name" value="PDZ"/>
</dbReference>
<evidence type="ECO:0000256" key="1">
    <source>
        <dbReference type="ARBA" id="ARBA00010541"/>
    </source>
</evidence>
<evidence type="ECO:0000256" key="2">
    <source>
        <dbReference type="ARBA" id="ARBA00022670"/>
    </source>
</evidence>
<evidence type="ECO:0000256" key="4">
    <source>
        <dbReference type="SAM" id="Phobius"/>
    </source>
</evidence>
<protein>
    <submittedName>
        <fullName evidence="6">Trypsin-like peptidase domain-containing protein</fullName>
    </submittedName>
</protein>
<sequence>MMDNFNNSSINNDFNRDDREIFNKNNIITTDYVEVNQSNRKKGPRRKKALSYVVVGLICSMVGGAASTAASLYLLPKSDLFKSTPLYQSMVENKTESTYLKPSPMSTNSGALSVSEIAKKVGPAVVGVSTKSQSDPDYFGFSQSQEGLGSGIIINEEGYILTNYHVIEGANKVSIIFNNKKEVQAKIINYDADLDLAIVKVTENVKMPAVAELGNSKDMQVGDPVVAIGNPLGKELLGSVTTGVISAANREIKVGNVTQTLIQTDAAINPGNSGGALVNSYGQVIGVNSAKMGGDGVEGLGFSIPIDIVKPKISTLLKPILKIGIAGRDITSDMAKRYNMPEGVYVAQVEEFSPAEKSGLKTGDIILKFDGKSVKSINDINKIKGEHKSGDQIQIDVYRDGKNKLLTLTLSE</sequence>
<proteinExistence type="inferred from homology"/>
<dbReference type="Gene3D" id="2.40.10.10">
    <property type="entry name" value="Trypsin-like serine proteases"/>
    <property type="match status" value="2"/>
</dbReference>
<dbReference type="InterPro" id="IPR001940">
    <property type="entry name" value="Peptidase_S1C"/>
</dbReference>
<dbReference type="InterPro" id="IPR009003">
    <property type="entry name" value="Peptidase_S1_PA"/>
</dbReference>
<keyword evidence="3" id="KW-0378">Hydrolase</keyword>
<dbReference type="SUPFAM" id="SSF50494">
    <property type="entry name" value="Trypsin-like serine proteases"/>
    <property type="match status" value="1"/>
</dbReference>
<dbReference type="PROSITE" id="PS50106">
    <property type="entry name" value="PDZ"/>
    <property type="match status" value="1"/>
</dbReference>
<evidence type="ECO:0000259" key="5">
    <source>
        <dbReference type="PROSITE" id="PS50106"/>
    </source>
</evidence>
<comment type="caution">
    <text evidence="6">The sequence shown here is derived from an EMBL/GenBank/DDBJ whole genome shotgun (WGS) entry which is preliminary data.</text>
</comment>
<dbReference type="EMBL" id="JARUJP010000001">
    <property type="protein sequence ID" value="MDW8799791.1"/>
    <property type="molecule type" value="Genomic_DNA"/>
</dbReference>
<dbReference type="Proteomes" id="UP001281656">
    <property type="component" value="Unassembled WGS sequence"/>
</dbReference>
<accession>A0ABU4JPA7</accession>
<dbReference type="Pfam" id="PF13180">
    <property type="entry name" value="PDZ_2"/>
    <property type="match status" value="1"/>
</dbReference>